<keyword evidence="2" id="KW-1185">Reference proteome</keyword>
<dbReference type="Proteomes" id="UP001215280">
    <property type="component" value="Unassembled WGS sequence"/>
</dbReference>
<gene>
    <name evidence="1" type="ORF">DFH07DRAFT_695537</name>
</gene>
<name>A0AAD7N105_9AGAR</name>
<organism evidence="1 2">
    <name type="scientific">Mycena maculata</name>
    <dbReference type="NCBI Taxonomy" id="230809"/>
    <lineage>
        <taxon>Eukaryota</taxon>
        <taxon>Fungi</taxon>
        <taxon>Dikarya</taxon>
        <taxon>Basidiomycota</taxon>
        <taxon>Agaricomycotina</taxon>
        <taxon>Agaricomycetes</taxon>
        <taxon>Agaricomycetidae</taxon>
        <taxon>Agaricales</taxon>
        <taxon>Marasmiineae</taxon>
        <taxon>Mycenaceae</taxon>
        <taxon>Mycena</taxon>
    </lineage>
</organism>
<protein>
    <submittedName>
        <fullName evidence="1">Uncharacterized protein</fullName>
    </submittedName>
</protein>
<comment type="caution">
    <text evidence="1">The sequence shown here is derived from an EMBL/GenBank/DDBJ whole genome shotgun (WGS) entry which is preliminary data.</text>
</comment>
<dbReference type="AlphaFoldDB" id="A0AAD7N105"/>
<proteinExistence type="predicted"/>
<evidence type="ECO:0000313" key="2">
    <source>
        <dbReference type="Proteomes" id="UP001215280"/>
    </source>
</evidence>
<reference evidence="1" key="1">
    <citation type="submission" date="2023-03" db="EMBL/GenBank/DDBJ databases">
        <title>Massive genome expansion in bonnet fungi (Mycena s.s.) driven by repeated elements and novel gene families across ecological guilds.</title>
        <authorList>
            <consortium name="Lawrence Berkeley National Laboratory"/>
            <person name="Harder C.B."/>
            <person name="Miyauchi S."/>
            <person name="Viragh M."/>
            <person name="Kuo A."/>
            <person name="Thoen E."/>
            <person name="Andreopoulos B."/>
            <person name="Lu D."/>
            <person name="Skrede I."/>
            <person name="Drula E."/>
            <person name="Henrissat B."/>
            <person name="Morin E."/>
            <person name="Kohler A."/>
            <person name="Barry K."/>
            <person name="LaButti K."/>
            <person name="Morin E."/>
            <person name="Salamov A."/>
            <person name="Lipzen A."/>
            <person name="Mereny Z."/>
            <person name="Hegedus B."/>
            <person name="Baldrian P."/>
            <person name="Stursova M."/>
            <person name="Weitz H."/>
            <person name="Taylor A."/>
            <person name="Grigoriev I.V."/>
            <person name="Nagy L.G."/>
            <person name="Martin F."/>
            <person name="Kauserud H."/>
        </authorList>
    </citation>
    <scope>NUCLEOTIDE SEQUENCE</scope>
    <source>
        <strain evidence="1">CBHHK188m</strain>
    </source>
</reference>
<evidence type="ECO:0000313" key="1">
    <source>
        <dbReference type="EMBL" id="KAJ7741767.1"/>
    </source>
</evidence>
<accession>A0AAD7N105</accession>
<feature type="non-terminal residue" evidence="1">
    <location>
        <position position="1"/>
    </location>
</feature>
<dbReference type="EMBL" id="JARJLG010000121">
    <property type="protein sequence ID" value="KAJ7741767.1"/>
    <property type="molecule type" value="Genomic_DNA"/>
</dbReference>
<sequence>IESCLLIHQVIAFMMDNATNNDTLVEAIERLCLAKKIKFSAQNSRLRCMPHTVDLAVIQI</sequence>
<feature type="non-terminal residue" evidence="1">
    <location>
        <position position="60"/>
    </location>
</feature>